<dbReference type="Pfam" id="PF13769">
    <property type="entry name" value="Virulence_fact"/>
    <property type="match status" value="1"/>
</dbReference>
<dbReference type="RefSeq" id="WP_116623209.1">
    <property type="nucleotide sequence ID" value="NZ_QURN01000005.1"/>
</dbReference>
<evidence type="ECO:0000313" key="3">
    <source>
        <dbReference type="Proteomes" id="UP000262379"/>
    </source>
</evidence>
<organism evidence="2 3">
    <name type="scientific">Mesorhizobium denitrificans</name>
    <dbReference type="NCBI Taxonomy" id="2294114"/>
    <lineage>
        <taxon>Bacteria</taxon>
        <taxon>Pseudomonadati</taxon>
        <taxon>Pseudomonadota</taxon>
        <taxon>Alphaproteobacteria</taxon>
        <taxon>Hyphomicrobiales</taxon>
        <taxon>Phyllobacteriaceae</taxon>
        <taxon>Mesorhizobium</taxon>
    </lineage>
</organism>
<dbReference type="Proteomes" id="UP000262379">
    <property type="component" value="Unassembled WGS sequence"/>
</dbReference>
<dbReference type="AlphaFoldDB" id="A0A371XFR6"/>
<proteinExistence type="predicted"/>
<gene>
    <name evidence="2" type="ORF">DY251_07215</name>
</gene>
<evidence type="ECO:0000259" key="1">
    <source>
        <dbReference type="Pfam" id="PF13769"/>
    </source>
</evidence>
<protein>
    <recommendedName>
        <fullName evidence="1">Virulence factor domain-containing protein</fullName>
    </recommendedName>
</protein>
<accession>A0A371XFR6</accession>
<evidence type="ECO:0000313" key="2">
    <source>
        <dbReference type="EMBL" id="RFC68068.1"/>
    </source>
</evidence>
<dbReference type="EMBL" id="QURN01000005">
    <property type="protein sequence ID" value="RFC68068.1"/>
    <property type="molecule type" value="Genomic_DNA"/>
</dbReference>
<reference evidence="3" key="1">
    <citation type="submission" date="2018-08" db="EMBL/GenBank/DDBJ databases">
        <authorList>
            <person name="Im W.T."/>
        </authorList>
    </citation>
    <scope>NUCLEOTIDE SEQUENCE [LARGE SCALE GENOMIC DNA]</scope>
    <source>
        <strain evidence="3">LA-28</strain>
    </source>
</reference>
<keyword evidence="3" id="KW-1185">Reference proteome</keyword>
<sequence>MADLIVVYWRDIPAQVIVRKGRQNAKRELPLRFTEAIDMAAMRSGDSDTDAYLAEWRKANPVAVGDELEAEADKAAAALDAEYPRERLVALAKAGGKENG</sequence>
<comment type="caution">
    <text evidence="2">The sequence shown here is derived from an EMBL/GenBank/DDBJ whole genome shotgun (WGS) entry which is preliminary data.</text>
</comment>
<name>A0A371XFR6_9HYPH</name>
<dbReference type="InterPro" id="IPR025989">
    <property type="entry name" value="Virulence_F_dom"/>
</dbReference>
<feature type="domain" description="Virulence factor" evidence="1">
    <location>
        <begin position="7"/>
        <end position="91"/>
    </location>
</feature>